<dbReference type="InterPro" id="IPR026259">
    <property type="entry name" value="MauG/Cytc_peroxidase"/>
</dbReference>
<evidence type="ECO:0000313" key="12">
    <source>
        <dbReference type="Proteomes" id="UP001626536"/>
    </source>
</evidence>
<keyword evidence="2 8" id="KW-0349">Heme</keyword>
<protein>
    <submittedName>
        <fullName evidence="11">Cytochrome c peroxidase</fullName>
        <ecNumber evidence="11">1.11.1.5</ecNumber>
    </submittedName>
</protein>
<dbReference type="SUPFAM" id="SSF46626">
    <property type="entry name" value="Cytochrome c"/>
    <property type="match status" value="2"/>
</dbReference>
<keyword evidence="12" id="KW-1185">Reference proteome</keyword>
<keyword evidence="6 11" id="KW-0560">Oxidoreductase</keyword>
<evidence type="ECO:0000256" key="5">
    <source>
        <dbReference type="ARBA" id="ARBA00022764"/>
    </source>
</evidence>
<dbReference type="RefSeq" id="WP_407339757.1">
    <property type="nucleotide sequence ID" value="NZ_CP136862.1"/>
</dbReference>
<evidence type="ECO:0000256" key="3">
    <source>
        <dbReference type="ARBA" id="ARBA00022723"/>
    </source>
</evidence>
<evidence type="ECO:0000256" key="8">
    <source>
        <dbReference type="PROSITE-ProRule" id="PRU00433"/>
    </source>
</evidence>
<keyword evidence="7 8" id="KW-0408">Iron</keyword>
<name>A0ABZ0HTR4_9HYPH</name>
<dbReference type="Gene3D" id="1.10.760.10">
    <property type="entry name" value="Cytochrome c-like domain"/>
    <property type="match status" value="2"/>
</dbReference>
<evidence type="ECO:0000256" key="2">
    <source>
        <dbReference type="ARBA" id="ARBA00022617"/>
    </source>
</evidence>
<organism evidence="11 12">
    <name type="scientific">Methylocapsa polymorpha</name>
    <dbReference type="NCBI Taxonomy" id="3080828"/>
    <lineage>
        <taxon>Bacteria</taxon>
        <taxon>Pseudomonadati</taxon>
        <taxon>Pseudomonadota</taxon>
        <taxon>Alphaproteobacteria</taxon>
        <taxon>Hyphomicrobiales</taxon>
        <taxon>Beijerinckiaceae</taxon>
        <taxon>Methylocapsa</taxon>
    </lineage>
</organism>
<evidence type="ECO:0000256" key="9">
    <source>
        <dbReference type="SAM" id="SignalP"/>
    </source>
</evidence>
<feature type="signal peptide" evidence="9">
    <location>
        <begin position="1"/>
        <end position="26"/>
    </location>
</feature>
<sequence>MRRLVFSGLILSGFAGLGFAAAAALAETPSLSPDAKPLLEDAKARFQALPAIPAVKDPATVARIDLGRRLFFERRVSVDGNVSCSHCHQPDRQAADGLAKAIGVFGRENARNAPSIFNASLNFKQHWRGDRESLEDQAEKSLLGPASFGNPDFAAPVGRLKTIPAYGPAFSAAFPEDKDPINSRNWGAAIAAFERTLLTPSKFDAFLHGDLQALTGAEQAGLRKFIDLGCAACHDGAGVGGNSFQKFGVVVDYWKETGAKEPDKGRADVTKSDADLYVFKVPSLRNVAKTAPYFHDGSVVEFLRAVKIMGKTQLGVDIAEADAEAIVAFLGALSGQVPASYSEPEPYPDAPLPH</sequence>
<dbReference type="PANTHER" id="PTHR30600:SF7">
    <property type="entry name" value="CYTOCHROME C PEROXIDASE-RELATED"/>
    <property type="match status" value="1"/>
</dbReference>
<dbReference type="InterPro" id="IPR009056">
    <property type="entry name" value="Cyt_c-like_dom"/>
</dbReference>
<proteinExistence type="predicted"/>
<dbReference type="GO" id="GO:0004130">
    <property type="term" value="F:cytochrome-c peroxidase activity"/>
    <property type="evidence" value="ECO:0007669"/>
    <property type="project" value="UniProtKB-EC"/>
</dbReference>
<dbReference type="InterPro" id="IPR036909">
    <property type="entry name" value="Cyt_c-like_dom_sf"/>
</dbReference>
<dbReference type="Pfam" id="PF03150">
    <property type="entry name" value="CCP_MauG"/>
    <property type="match status" value="1"/>
</dbReference>
<keyword evidence="4 9" id="KW-0732">Signal</keyword>
<keyword evidence="5" id="KW-0574">Periplasm</keyword>
<dbReference type="PROSITE" id="PS51007">
    <property type="entry name" value="CYTC"/>
    <property type="match status" value="1"/>
</dbReference>
<dbReference type="PIRSF" id="PIRSF000294">
    <property type="entry name" value="Cytochrome-c_peroxidase"/>
    <property type="match status" value="1"/>
</dbReference>
<reference evidence="11 12" key="1">
    <citation type="submission" date="2023-10" db="EMBL/GenBank/DDBJ databases">
        <title>Novel methanotroph of the genus Methylocapsa from a subarctic wetland.</title>
        <authorList>
            <person name="Belova S.E."/>
            <person name="Oshkin I.Y."/>
            <person name="Miroshnikov K."/>
            <person name="Dedysh S.N."/>
        </authorList>
    </citation>
    <scope>NUCLEOTIDE SEQUENCE [LARGE SCALE GENOMIC DNA]</scope>
    <source>
        <strain evidence="11 12">RX1</strain>
    </source>
</reference>
<evidence type="ECO:0000313" key="11">
    <source>
        <dbReference type="EMBL" id="WOJ90310.1"/>
    </source>
</evidence>
<dbReference type="EMBL" id="CP136862">
    <property type="protein sequence ID" value="WOJ90310.1"/>
    <property type="molecule type" value="Genomic_DNA"/>
</dbReference>
<keyword evidence="3 8" id="KW-0479">Metal-binding</keyword>
<keyword evidence="11" id="KW-0575">Peroxidase</keyword>
<evidence type="ECO:0000256" key="7">
    <source>
        <dbReference type="ARBA" id="ARBA00023004"/>
    </source>
</evidence>
<accession>A0ABZ0HTR4</accession>
<feature type="chain" id="PRO_5046095136" evidence="9">
    <location>
        <begin position="27"/>
        <end position="354"/>
    </location>
</feature>
<comment type="subcellular location">
    <subcellularLocation>
        <location evidence="1">Periplasm</location>
    </subcellularLocation>
</comment>
<dbReference type="InterPro" id="IPR004852">
    <property type="entry name" value="Di-haem_cyt_c_peroxidsae"/>
</dbReference>
<gene>
    <name evidence="11" type="ORF">RZS28_03145</name>
</gene>
<evidence type="ECO:0000259" key="10">
    <source>
        <dbReference type="PROSITE" id="PS51007"/>
    </source>
</evidence>
<feature type="domain" description="Cytochrome c" evidence="10">
    <location>
        <begin position="216"/>
        <end position="334"/>
    </location>
</feature>
<evidence type="ECO:0000256" key="4">
    <source>
        <dbReference type="ARBA" id="ARBA00022729"/>
    </source>
</evidence>
<dbReference type="EC" id="1.11.1.5" evidence="11"/>
<evidence type="ECO:0000256" key="1">
    <source>
        <dbReference type="ARBA" id="ARBA00004418"/>
    </source>
</evidence>
<dbReference type="PANTHER" id="PTHR30600">
    <property type="entry name" value="CYTOCHROME C PEROXIDASE-RELATED"/>
    <property type="match status" value="1"/>
</dbReference>
<dbReference type="InterPro" id="IPR051395">
    <property type="entry name" value="Cytochrome_c_Peroxidase/MauG"/>
</dbReference>
<dbReference type="Proteomes" id="UP001626536">
    <property type="component" value="Chromosome"/>
</dbReference>
<evidence type="ECO:0000256" key="6">
    <source>
        <dbReference type="ARBA" id="ARBA00023002"/>
    </source>
</evidence>